<dbReference type="GO" id="GO:0005737">
    <property type="term" value="C:cytoplasm"/>
    <property type="evidence" value="ECO:0000318"/>
    <property type="project" value="GO_Central"/>
</dbReference>
<keyword evidence="5" id="KW-0812">Transmembrane</keyword>
<keyword evidence="9 10" id="KW-0325">Glycoprotein</keyword>
<evidence type="ECO:0000313" key="12">
    <source>
        <dbReference type="Proteomes" id="UP000036987"/>
    </source>
</evidence>
<dbReference type="PANTHER" id="PTHR10108">
    <property type="entry name" value="SAM-DEPENDENT METHYLTRANSFERASE"/>
    <property type="match status" value="1"/>
</dbReference>
<comment type="subcellular location">
    <subcellularLocation>
        <location evidence="1">Endoplasmic reticulum membrane</location>
        <topology evidence="1">Single-pass type II membrane protein</topology>
    </subcellularLocation>
    <subcellularLocation>
        <location evidence="10">Membrane</location>
        <topology evidence="10">Single-pass type II membrane protein</topology>
    </subcellularLocation>
</comment>
<dbReference type="Pfam" id="PF03141">
    <property type="entry name" value="Methyltransf_29"/>
    <property type="match status" value="1"/>
</dbReference>
<keyword evidence="3 10" id="KW-0489">Methyltransferase</keyword>
<evidence type="ECO:0000256" key="2">
    <source>
        <dbReference type="ARBA" id="ARBA00008361"/>
    </source>
</evidence>
<dbReference type="PANTHER" id="PTHR10108:SF1058">
    <property type="entry name" value="METHYLTRANSFERASE PMT18-RELATED"/>
    <property type="match status" value="1"/>
</dbReference>
<keyword evidence="12" id="KW-1185">Reference proteome</keyword>
<organism evidence="11 12">
    <name type="scientific">Zostera marina</name>
    <name type="common">Eelgrass</name>
    <dbReference type="NCBI Taxonomy" id="29655"/>
    <lineage>
        <taxon>Eukaryota</taxon>
        <taxon>Viridiplantae</taxon>
        <taxon>Streptophyta</taxon>
        <taxon>Embryophyta</taxon>
        <taxon>Tracheophyta</taxon>
        <taxon>Spermatophyta</taxon>
        <taxon>Magnoliopsida</taxon>
        <taxon>Liliopsida</taxon>
        <taxon>Zosteraceae</taxon>
        <taxon>Zostera</taxon>
    </lineage>
</organism>
<keyword evidence="6 10" id="KW-0735">Signal-anchor</keyword>
<evidence type="ECO:0000256" key="9">
    <source>
        <dbReference type="ARBA" id="ARBA00023180"/>
    </source>
</evidence>
<dbReference type="GO" id="GO:0005789">
    <property type="term" value="C:endoplasmic reticulum membrane"/>
    <property type="evidence" value="ECO:0007669"/>
    <property type="project" value="UniProtKB-SubCell"/>
</dbReference>
<dbReference type="FunFam" id="3.40.50.150:FF:000123">
    <property type="entry name" value="Putative methyltransferase PMT15"/>
    <property type="match status" value="1"/>
</dbReference>
<dbReference type="InterPro" id="IPR004159">
    <property type="entry name" value="Put_SAM_MeTrfase"/>
</dbReference>
<dbReference type="Gene3D" id="3.40.50.150">
    <property type="entry name" value="Vaccinia Virus protein VP39"/>
    <property type="match status" value="1"/>
</dbReference>
<evidence type="ECO:0000256" key="3">
    <source>
        <dbReference type="ARBA" id="ARBA00022603"/>
    </source>
</evidence>
<dbReference type="GO" id="GO:0032259">
    <property type="term" value="P:methylation"/>
    <property type="evidence" value="ECO:0007669"/>
    <property type="project" value="UniProtKB-KW"/>
</dbReference>
<gene>
    <name evidence="11" type="ORF">ZOSMA_10G00880</name>
</gene>
<evidence type="ECO:0000256" key="7">
    <source>
        <dbReference type="ARBA" id="ARBA00022989"/>
    </source>
</evidence>
<dbReference type="OrthoDB" id="2013972at2759"/>
<keyword evidence="8" id="KW-0472">Membrane</keyword>
<evidence type="ECO:0000256" key="10">
    <source>
        <dbReference type="RuleBase" id="RU366043"/>
    </source>
</evidence>
<dbReference type="SUPFAM" id="SSF53335">
    <property type="entry name" value="S-adenosyl-L-methionine-dependent methyltransferases"/>
    <property type="match status" value="2"/>
</dbReference>
<evidence type="ECO:0000256" key="8">
    <source>
        <dbReference type="ARBA" id="ARBA00023136"/>
    </source>
</evidence>
<comment type="caution">
    <text evidence="11">The sequence shown here is derived from an EMBL/GenBank/DDBJ whole genome shotgun (WGS) entry which is preliminary data.</text>
</comment>
<dbReference type="EMBL" id="LFYR01000113">
    <property type="protein sequence ID" value="KMZ75820.1"/>
    <property type="molecule type" value="Genomic_DNA"/>
</dbReference>
<dbReference type="AlphaFoldDB" id="A0A0K9Q5Q4"/>
<evidence type="ECO:0000313" key="11">
    <source>
        <dbReference type="EMBL" id="KMZ75820.1"/>
    </source>
</evidence>
<keyword evidence="4 10" id="KW-0808">Transferase</keyword>
<evidence type="ECO:0000256" key="5">
    <source>
        <dbReference type="ARBA" id="ARBA00022692"/>
    </source>
</evidence>
<keyword evidence="7" id="KW-1133">Transmembrane helix</keyword>
<name>A0A0K9Q5Q4_ZOSMR</name>
<sequence>MAKLIHHAEIRRSRRSTWIIFLTVSALCLLSYILGSWQTNTTTTTTSAAVEAVSKLHCIKTNPKPITKNKSPPTISHLDFTPHHTIKSPNTTSTFHVYQPCSLRWSEYTPCQDPVRGRRFPREKLIYRERHCPKTDDEVLQCMIPAPPNYKNPLKWPLSRDFAWYDNIPHKELSIEKAGQNWVHVQGDKFMFPGGGTMFPRGADAYIDDIDRLLNFSDGRIRTAIDTGCGVASWGAYLLKRNIIAMSIAPRDTHEAQVQFALERGVPAMIGIMSTERLPYPARAFDMAHCSRCLIPWSDYGGLYLIEVDRILRPGGYWILSGPPIRWKKYHKGWERSEEDLKQEQDNIEEIANRLSWKKLIEKDDLAIWQKPMNHKNITQGTTSTTKIAICKNSNANQSDAAWYVKMEDCITPLPDEEEKEESSTMMKRWPERASAIPPRIATGSIKGVSQKMFNDDAKLWKNRVENYKRIIPNIDDGKYRNVMDMNAGFAGFATAMVEFPVWVMNVVPTTAVDDTLGLIFERGFIGTYHDWCEAFSTYPRTYDLIHVAGAFNIYQHRCKIENILLEMDRILRPEGTVIFRDKVEIIVKIQEITQSMRWNSSIMDHETGPFNPEKILVAVKTYWTAPTPQITTATIAVSE</sequence>
<dbReference type="GO" id="GO:0008168">
    <property type="term" value="F:methyltransferase activity"/>
    <property type="evidence" value="ECO:0007669"/>
    <property type="project" value="UniProtKB-UniRule"/>
</dbReference>
<dbReference type="EC" id="2.1.1.-" evidence="10"/>
<evidence type="ECO:0000256" key="4">
    <source>
        <dbReference type="ARBA" id="ARBA00022679"/>
    </source>
</evidence>
<protein>
    <recommendedName>
        <fullName evidence="10">Methyltransferase</fullName>
        <ecNumber evidence="10">2.1.1.-</ecNumber>
    </recommendedName>
</protein>
<comment type="similarity">
    <text evidence="2 10">Belongs to the methyltransferase superfamily.</text>
</comment>
<accession>A0A0K9Q5Q4</accession>
<reference evidence="12" key="1">
    <citation type="journal article" date="2016" name="Nature">
        <title>The genome of the seagrass Zostera marina reveals angiosperm adaptation to the sea.</title>
        <authorList>
            <person name="Olsen J.L."/>
            <person name="Rouze P."/>
            <person name="Verhelst B."/>
            <person name="Lin Y.-C."/>
            <person name="Bayer T."/>
            <person name="Collen J."/>
            <person name="Dattolo E."/>
            <person name="De Paoli E."/>
            <person name="Dittami S."/>
            <person name="Maumus F."/>
            <person name="Michel G."/>
            <person name="Kersting A."/>
            <person name="Lauritano C."/>
            <person name="Lohaus R."/>
            <person name="Toepel M."/>
            <person name="Tonon T."/>
            <person name="Vanneste K."/>
            <person name="Amirebrahimi M."/>
            <person name="Brakel J."/>
            <person name="Bostroem C."/>
            <person name="Chovatia M."/>
            <person name="Grimwood J."/>
            <person name="Jenkins J.W."/>
            <person name="Jueterbock A."/>
            <person name="Mraz A."/>
            <person name="Stam W.T."/>
            <person name="Tice H."/>
            <person name="Bornberg-Bauer E."/>
            <person name="Green P.J."/>
            <person name="Pearson G.A."/>
            <person name="Procaccini G."/>
            <person name="Duarte C.M."/>
            <person name="Schmutz J."/>
            <person name="Reusch T.B.H."/>
            <person name="Van de Peer Y."/>
        </authorList>
    </citation>
    <scope>NUCLEOTIDE SEQUENCE [LARGE SCALE GENOMIC DNA]</scope>
    <source>
        <strain evidence="12">cv. Finnish</strain>
    </source>
</reference>
<dbReference type="OMA" id="INHVECL"/>
<evidence type="ECO:0000256" key="1">
    <source>
        <dbReference type="ARBA" id="ARBA00004648"/>
    </source>
</evidence>
<evidence type="ECO:0000256" key="6">
    <source>
        <dbReference type="ARBA" id="ARBA00022968"/>
    </source>
</evidence>
<dbReference type="InterPro" id="IPR029063">
    <property type="entry name" value="SAM-dependent_MTases_sf"/>
</dbReference>
<proteinExistence type="inferred from homology"/>
<dbReference type="Proteomes" id="UP000036987">
    <property type="component" value="Unassembled WGS sequence"/>
</dbReference>